<dbReference type="GO" id="GO:0016791">
    <property type="term" value="F:phosphatase activity"/>
    <property type="evidence" value="ECO:0007669"/>
    <property type="project" value="TreeGrafter"/>
</dbReference>
<reference evidence="3" key="1">
    <citation type="submission" date="2022-11" db="UniProtKB">
        <authorList>
            <consortium name="WormBaseParasite"/>
        </authorList>
    </citation>
    <scope>IDENTIFICATION</scope>
</reference>
<dbReference type="InterPro" id="IPR019129">
    <property type="entry name" value="Folate-sensitive_fs_Fra10Ac1"/>
</dbReference>
<sequence length="424" mass="49400">STSSLTSFQRFHMKVTKHVCSETDRPYKSTENELFLNGSRRNASHLNAKGRIQTRFANSTTIANGVNVAVRRCANIHTGFGVSCEQRPALFFFVRGVVKMSKRNPEVRLDDLTSEFEYGSGVEKKSRGEFWEKESTGQMTSVSRSEAKGVFDEEHSRIERQKRRLMALDVYSRHKELINNYFLYYPGATKRLQRDTSRDRTDYDVLKERYRFLWDEKKLKEEADKSWEFRLAKKYYEKLFKEYSIADLTHYKKNKIAMRWRVEKEVRSGKGQFECGNKLCSRRDNLTSWEVNFGYVEDGTKKNALVKLRLCPECSSMLNYHSQKRRAKTTKERKSMRRSLSLRSSASVEQGEPPISNRGGEAEAETAEGDQTEDVRDSEKSSRDLRAKEEAAKMMNIWAKPMDVMDAEKAAEEDLNDFLDDMFM</sequence>
<protein>
    <submittedName>
        <fullName evidence="3">Protein FRA10AC1</fullName>
    </submittedName>
</protein>
<accession>A0A914ZM86</accession>
<organism evidence="2 3">
    <name type="scientific">Parascaris univalens</name>
    <name type="common">Nematode worm</name>
    <dbReference type="NCBI Taxonomy" id="6257"/>
    <lineage>
        <taxon>Eukaryota</taxon>
        <taxon>Metazoa</taxon>
        <taxon>Ecdysozoa</taxon>
        <taxon>Nematoda</taxon>
        <taxon>Chromadorea</taxon>
        <taxon>Rhabditida</taxon>
        <taxon>Spirurina</taxon>
        <taxon>Ascaridomorpha</taxon>
        <taxon>Ascaridoidea</taxon>
        <taxon>Ascarididae</taxon>
        <taxon>Parascaris</taxon>
    </lineage>
</organism>
<keyword evidence="2" id="KW-1185">Reference proteome</keyword>
<evidence type="ECO:0000256" key="1">
    <source>
        <dbReference type="SAM" id="MobiDB-lite"/>
    </source>
</evidence>
<name>A0A914ZM86_PARUN</name>
<dbReference type="WBParaSite" id="PgB07_g086_t01">
    <property type="protein sequence ID" value="PgB07_g086_t01"/>
    <property type="gene ID" value="PgB07_g086"/>
</dbReference>
<dbReference type="PANTHER" id="PTHR11567">
    <property type="entry name" value="ACID PHOSPHATASE-RELATED"/>
    <property type="match status" value="1"/>
</dbReference>
<dbReference type="InterPro" id="IPR050645">
    <property type="entry name" value="Histidine_acid_phosphatase"/>
</dbReference>
<feature type="region of interest" description="Disordered" evidence="1">
    <location>
        <begin position="322"/>
        <end position="386"/>
    </location>
</feature>
<feature type="compositionally biased region" description="Low complexity" evidence="1">
    <location>
        <begin position="338"/>
        <end position="347"/>
    </location>
</feature>
<dbReference type="Proteomes" id="UP000887569">
    <property type="component" value="Unplaced"/>
</dbReference>
<feature type="compositionally biased region" description="Basic and acidic residues" evidence="1">
    <location>
        <begin position="373"/>
        <end position="386"/>
    </location>
</feature>
<dbReference type="AlphaFoldDB" id="A0A914ZM86"/>
<feature type="compositionally biased region" description="Acidic residues" evidence="1">
    <location>
        <begin position="362"/>
        <end position="372"/>
    </location>
</feature>
<proteinExistence type="predicted"/>
<dbReference type="PANTHER" id="PTHR11567:SF25">
    <property type="entry name" value="PROTEIN FRA10AC1"/>
    <property type="match status" value="1"/>
</dbReference>
<dbReference type="Pfam" id="PF09725">
    <property type="entry name" value="Fra10Ac1"/>
    <property type="match status" value="1"/>
</dbReference>
<evidence type="ECO:0000313" key="2">
    <source>
        <dbReference type="Proteomes" id="UP000887569"/>
    </source>
</evidence>
<evidence type="ECO:0000313" key="3">
    <source>
        <dbReference type="WBParaSite" id="PgB07_g086_t01"/>
    </source>
</evidence>